<comment type="caution">
    <text evidence="7">Lacks conserved residue(s) required for the propagation of feature annotation.</text>
</comment>
<dbReference type="NCBIfam" id="NF004863">
    <property type="entry name" value="PRK06223.1"/>
    <property type="match status" value="1"/>
</dbReference>
<dbReference type="UniPathway" id="UPA00554">
    <property type="reaction ID" value="UER00611"/>
</dbReference>
<dbReference type="RefSeq" id="WP_079423505.1">
    <property type="nucleotide sequence ID" value="NZ_MZGV01000015.1"/>
</dbReference>
<dbReference type="GO" id="GO:0004459">
    <property type="term" value="F:L-lactate dehydrogenase (NAD+) activity"/>
    <property type="evidence" value="ECO:0007669"/>
    <property type="project" value="UniProtKB-UniRule"/>
</dbReference>
<dbReference type="CDD" id="cd05292">
    <property type="entry name" value="LDH_2"/>
    <property type="match status" value="1"/>
</dbReference>
<dbReference type="InterPro" id="IPR022383">
    <property type="entry name" value="Lactate/malate_DH_C"/>
</dbReference>
<gene>
    <name evidence="12" type="primary">ldh_1</name>
    <name evidence="7" type="synonym">ldh</name>
    <name evidence="12" type="ORF">CLORY_18220</name>
</gene>
<evidence type="ECO:0000256" key="1">
    <source>
        <dbReference type="ARBA" id="ARBA00004843"/>
    </source>
</evidence>
<keyword evidence="13" id="KW-1185">Reference proteome</keyword>
<dbReference type="AlphaFoldDB" id="A0A1V4IRB1"/>
<dbReference type="FunFam" id="3.40.50.720:FF:000018">
    <property type="entry name" value="Malate dehydrogenase"/>
    <property type="match status" value="1"/>
</dbReference>
<dbReference type="SUPFAM" id="SSF56327">
    <property type="entry name" value="LDH C-terminal domain-like"/>
    <property type="match status" value="1"/>
</dbReference>
<feature type="domain" description="Lactate/malate dehydrogenase N-terminal" evidence="10">
    <location>
        <begin position="6"/>
        <end position="144"/>
    </location>
</feature>
<feature type="binding site" evidence="7">
    <location>
        <position position="90"/>
    </location>
    <ligand>
        <name>substrate</name>
    </ligand>
</feature>
<keyword evidence="7" id="KW-0021">Allosteric enzyme</keyword>
<feature type="binding site" evidence="7">
    <location>
        <position position="155"/>
    </location>
    <ligand>
        <name>beta-D-fructose 1,6-bisphosphate</name>
        <dbReference type="ChEBI" id="CHEBI:32966"/>
        <note>allosteric activator</note>
    </ligand>
</feature>
<comment type="subcellular location">
    <subcellularLocation>
        <location evidence="7">Cytoplasm</location>
    </subcellularLocation>
</comment>
<evidence type="ECO:0000256" key="7">
    <source>
        <dbReference type="HAMAP-Rule" id="MF_00488"/>
    </source>
</evidence>
<evidence type="ECO:0000259" key="10">
    <source>
        <dbReference type="Pfam" id="PF00056"/>
    </source>
</evidence>
<keyword evidence="7" id="KW-0597">Phosphoprotein</keyword>
<organism evidence="12 13">
    <name type="scientific">Clostridium oryzae</name>
    <dbReference type="NCBI Taxonomy" id="1450648"/>
    <lineage>
        <taxon>Bacteria</taxon>
        <taxon>Bacillati</taxon>
        <taxon>Bacillota</taxon>
        <taxon>Clostridia</taxon>
        <taxon>Eubacteriales</taxon>
        <taxon>Clostridiaceae</taxon>
        <taxon>Clostridium</taxon>
    </lineage>
</organism>
<comment type="function">
    <text evidence="7">Catalyzes the conversion of lactate to pyruvate.</text>
</comment>
<dbReference type="PROSITE" id="PS00064">
    <property type="entry name" value="L_LDH"/>
    <property type="match status" value="1"/>
</dbReference>
<comment type="caution">
    <text evidence="12">The sequence shown here is derived from an EMBL/GenBank/DDBJ whole genome shotgun (WGS) entry which is preliminary data.</text>
</comment>
<feature type="binding site" evidence="7">
    <location>
        <position position="67"/>
    </location>
    <ligand>
        <name>NAD(+)</name>
        <dbReference type="ChEBI" id="CHEBI:57540"/>
    </ligand>
</feature>
<evidence type="ECO:0000259" key="11">
    <source>
        <dbReference type="Pfam" id="PF02866"/>
    </source>
</evidence>
<dbReference type="Gene3D" id="3.90.110.10">
    <property type="entry name" value="Lactate dehydrogenase/glycoside hydrolase, family 4, C-terminal"/>
    <property type="match status" value="1"/>
</dbReference>
<feature type="binding site" evidence="9">
    <location>
        <begin position="12"/>
        <end position="17"/>
    </location>
    <ligand>
        <name>NAD(+)</name>
        <dbReference type="ChEBI" id="CHEBI:57540"/>
    </ligand>
</feature>
<evidence type="ECO:0000256" key="8">
    <source>
        <dbReference type="PIRSR" id="PIRSR000102-1"/>
    </source>
</evidence>
<comment type="subunit">
    <text evidence="7">Homotetramer.</text>
</comment>
<dbReference type="GO" id="GO:0006096">
    <property type="term" value="P:glycolytic process"/>
    <property type="evidence" value="ECO:0007669"/>
    <property type="project" value="UniProtKB-UniRule"/>
</dbReference>
<keyword evidence="5 7" id="KW-0520">NAD</keyword>
<dbReference type="NCBIfam" id="NF000824">
    <property type="entry name" value="PRK00066.1"/>
    <property type="match status" value="1"/>
</dbReference>
<feature type="binding site" evidence="7">
    <location>
        <position position="42"/>
    </location>
    <ligand>
        <name>NAD(+)</name>
        <dbReference type="ChEBI" id="CHEBI:57540"/>
    </ligand>
</feature>
<evidence type="ECO:0000313" key="12">
    <source>
        <dbReference type="EMBL" id="OPJ62453.1"/>
    </source>
</evidence>
<feature type="binding site" evidence="7 9">
    <location>
        <position position="37"/>
    </location>
    <ligand>
        <name>NAD(+)</name>
        <dbReference type="ChEBI" id="CHEBI:57540"/>
    </ligand>
</feature>
<dbReference type="InterPro" id="IPR036291">
    <property type="entry name" value="NAD(P)-bd_dom_sf"/>
</dbReference>
<reference evidence="12 13" key="1">
    <citation type="submission" date="2017-03" db="EMBL/GenBank/DDBJ databases">
        <title>Genome sequence of Clostridium oryzae DSM 28571.</title>
        <authorList>
            <person name="Poehlein A."/>
            <person name="Daniel R."/>
        </authorList>
    </citation>
    <scope>NUCLEOTIDE SEQUENCE [LARGE SCALE GENOMIC DNA]</scope>
    <source>
        <strain evidence="12 13">DSM 28571</strain>
    </source>
</reference>
<feature type="domain" description="Lactate/malate dehydrogenase C-terminal" evidence="11">
    <location>
        <begin position="147"/>
        <end position="314"/>
    </location>
</feature>
<feature type="binding site" evidence="7">
    <location>
        <begin position="122"/>
        <end position="125"/>
    </location>
    <ligand>
        <name>substrate</name>
    </ligand>
</feature>
<dbReference type="Pfam" id="PF00056">
    <property type="entry name" value="Ldh_1_N"/>
    <property type="match status" value="1"/>
</dbReference>
<feature type="active site" description="Proton acceptor" evidence="7 8">
    <location>
        <position position="177"/>
    </location>
</feature>
<dbReference type="InterPro" id="IPR018177">
    <property type="entry name" value="L-lactate_DH_AS"/>
</dbReference>
<dbReference type="PIRSF" id="PIRSF000102">
    <property type="entry name" value="Lac_mal_DH"/>
    <property type="match status" value="1"/>
</dbReference>
<keyword evidence="7" id="KW-0963">Cytoplasm</keyword>
<comment type="pathway">
    <text evidence="1 7">Fermentation; pyruvate fermentation to lactate; (S)-lactate from pyruvate: step 1/1.</text>
</comment>
<dbReference type="PRINTS" id="PR00086">
    <property type="entry name" value="LLDHDRGNASE"/>
</dbReference>
<dbReference type="STRING" id="1450648.CLORY_18220"/>
<dbReference type="PANTHER" id="PTHR43128:SF16">
    <property type="entry name" value="L-LACTATE DEHYDROGENASE"/>
    <property type="match status" value="1"/>
</dbReference>
<protein>
    <recommendedName>
        <fullName evidence="3 7">L-lactate dehydrogenase</fullName>
        <shortName evidence="7">L-LDH</shortName>
        <ecNumber evidence="3 7">1.1.1.27</ecNumber>
    </recommendedName>
</protein>
<dbReference type="InterPro" id="IPR011304">
    <property type="entry name" value="L-lactate_DH"/>
</dbReference>
<feature type="binding site" evidence="9">
    <location>
        <position position="97"/>
    </location>
    <ligand>
        <name>NAD(+)</name>
        <dbReference type="ChEBI" id="CHEBI:57540"/>
    </ligand>
</feature>
<evidence type="ECO:0000256" key="9">
    <source>
        <dbReference type="PIRSR" id="PIRSR000102-3"/>
    </source>
</evidence>
<dbReference type="InterPro" id="IPR001236">
    <property type="entry name" value="Lactate/malate_DH_N"/>
</dbReference>
<proteinExistence type="inferred from homology"/>
<accession>A0A1V4IRB1</accession>
<comment type="catalytic activity">
    <reaction evidence="6 7">
        <text>(S)-lactate + NAD(+) = pyruvate + NADH + H(+)</text>
        <dbReference type="Rhea" id="RHEA:23444"/>
        <dbReference type="ChEBI" id="CHEBI:15361"/>
        <dbReference type="ChEBI" id="CHEBI:15378"/>
        <dbReference type="ChEBI" id="CHEBI:16651"/>
        <dbReference type="ChEBI" id="CHEBI:57540"/>
        <dbReference type="ChEBI" id="CHEBI:57945"/>
        <dbReference type="EC" id="1.1.1.27"/>
    </reaction>
</comment>
<dbReference type="OrthoDB" id="9802969at2"/>
<dbReference type="PANTHER" id="PTHR43128">
    <property type="entry name" value="L-2-HYDROXYCARBOXYLATE DEHYDROGENASE (NAD(P)(+))"/>
    <property type="match status" value="1"/>
</dbReference>
<feature type="binding site" evidence="7">
    <location>
        <position position="16"/>
    </location>
    <ligand>
        <name>NAD(+)</name>
        <dbReference type="ChEBI" id="CHEBI:57540"/>
    </ligand>
</feature>
<feature type="binding site" evidence="7 9">
    <location>
        <begin position="120"/>
        <end position="122"/>
    </location>
    <ligand>
        <name>NAD(+)</name>
        <dbReference type="ChEBI" id="CHEBI:57540"/>
    </ligand>
</feature>
<dbReference type="SUPFAM" id="SSF51735">
    <property type="entry name" value="NAD(P)-binding Rossmann-fold domains"/>
    <property type="match status" value="1"/>
</dbReference>
<dbReference type="EC" id="1.1.1.27" evidence="3 7"/>
<comment type="similarity">
    <text evidence="2 7">Belongs to the LDH/MDH superfamily. LDH family.</text>
</comment>
<evidence type="ECO:0000256" key="5">
    <source>
        <dbReference type="ARBA" id="ARBA00023027"/>
    </source>
</evidence>
<feature type="binding site" evidence="7">
    <location>
        <begin position="150"/>
        <end position="153"/>
    </location>
    <ligand>
        <name>substrate</name>
    </ligand>
</feature>
<feature type="binding site" evidence="7">
    <location>
        <position position="84"/>
    </location>
    <ligand>
        <name>substrate</name>
    </ligand>
</feature>
<feature type="binding site" evidence="7">
    <location>
        <begin position="81"/>
        <end position="82"/>
    </location>
    <ligand>
        <name>NAD(+)</name>
        <dbReference type="ChEBI" id="CHEBI:57540"/>
    </ligand>
</feature>
<dbReference type="EMBL" id="MZGV01000015">
    <property type="protein sequence ID" value="OPJ62453.1"/>
    <property type="molecule type" value="Genomic_DNA"/>
</dbReference>
<dbReference type="GO" id="GO:0006089">
    <property type="term" value="P:lactate metabolic process"/>
    <property type="evidence" value="ECO:0007669"/>
    <property type="project" value="TreeGrafter"/>
</dbReference>
<feature type="binding site" evidence="7">
    <location>
        <position position="232"/>
    </location>
    <ligand>
        <name>substrate</name>
    </ligand>
</feature>
<dbReference type="NCBIfam" id="TIGR01771">
    <property type="entry name" value="L-LDH-NAD"/>
    <property type="match status" value="1"/>
</dbReference>
<name>A0A1V4IRB1_9CLOT</name>
<evidence type="ECO:0000256" key="3">
    <source>
        <dbReference type="ARBA" id="ARBA00012967"/>
    </source>
</evidence>
<comment type="activity regulation">
    <text evidence="7">Allosterically activated by fructose 1,6-bisphosphate (FBP).</text>
</comment>
<dbReference type="InterPro" id="IPR001557">
    <property type="entry name" value="L-lactate/malate_DH"/>
</dbReference>
<dbReference type="GO" id="GO:0005737">
    <property type="term" value="C:cytoplasm"/>
    <property type="evidence" value="ECO:0007669"/>
    <property type="project" value="UniProtKB-SubCell"/>
</dbReference>
<evidence type="ECO:0000256" key="6">
    <source>
        <dbReference type="ARBA" id="ARBA00049258"/>
    </source>
</evidence>
<dbReference type="HAMAP" id="MF_00488">
    <property type="entry name" value="Lactate_dehydrog"/>
    <property type="match status" value="1"/>
</dbReference>
<dbReference type="Gene3D" id="3.40.50.720">
    <property type="entry name" value="NAD(P)-binding Rossmann-like Domain"/>
    <property type="match status" value="1"/>
</dbReference>
<feature type="binding site" evidence="7">
    <location>
        <position position="170"/>
    </location>
    <ligand>
        <name>beta-D-fructose 1,6-bisphosphate</name>
        <dbReference type="ChEBI" id="CHEBI:32966"/>
        <note>allosteric activator</note>
    </ligand>
</feature>
<dbReference type="Pfam" id="PF02866">
    <property type="entry name" value="Ldh_1_C"/>
    <property type="match status" value="1"/>
</dbReference>
<dbReference type="Proteomes" id="UP000190080">
    <property type="component" value="Unassembled WGS sequence"/>
</dbReference>
<feature type="binding site" evidence="7">
    <location>
        <position position="145"/>
    </location>
    <ligand>
        <name>NAD(+)</name>
        <dbReference type="ChEBI" id="CHEBI:57540"/>
    </ligand>
</feature>
<evidence type="ECO:0000256" key="2">
    <source>
        <dbReference type="ARBA" id="ARBA00006054"/>
    </source>
</evidence>
<sequence length="318" mass="34830">MRNTSVKISIIGAGFVGSTTAFALMMGGLASDIVIVDINKEKAEGEAMDLAHGEFFVKPVNIVSGDYKDTKDSDIVIITAGVAQKPGETRLEMIDKNLKIFKGIIPEVVKYNPNAILLVVSNPVDILSYITYRLSGFPKERVIGSGTVLDTSRLRYKLSEHFKIDTRNIHTYIMGEHGDSEIATWSTTKIAGMDIEDYCNNSCQKCEESLKKDTLDGVKNAAYEVISKKGATYYAVALAIKRIVESILRNENSILTVSTLLQGEYGISDMYLGVPSIVGVDGVEKVIEIPLSDSERNKLFESAATLKKTLNEAIDTKL</sequence>
<feature type="modified residue" description="Phosphotyrosine" evidence="7">
    <location>
        <position position="223"/>
    </location>
</feature>
<evidence type="ECO:0000313" key="13">
    <source>
        <dbReference type="Proteomes" id="UP000190080"/>
    </source>
</evidence>
<dbReference type="InterPro" id="IPR015955">
    <property type="entry name" value="Lactate_DH/Glyco_Ohase_4_C"/>
</dbReference>
<evidence type="ECO:0000256" key="4">
    <source>
        <dbReference type="ARBA" id="ARBA00023002"/>
    </source>
</evidence>
<keyword evidence="4 7" id="KW-0560">Oxidoreductase</keyword>